<comment type="caution">
    <text evidence="6">The sequence shown here is derived from an EMBL/GenBank/DDBJ whole genome shotgun (WGS) entry which is preliminary data.</text>
</comment>
<dbReference type="SUPFAM" id="SSF48498">
    <property type="entry name" value="Tetracyclin repressor-like, C-terminal domain"/>
    <property type="match status" value="1"/>
</dbReference>
<keyword evidence="1 2" id="KW-0238">DNA-binding</keyword>
<evidence type="ECO:0000313" key="4">
    <source>
        <dbReference type="EMBL" id="NMK55303.1"/>
    </source>
</evidence>
<sequence>MAGRPKDPTINKKIYEEINRLLETIHFRDITIDQISENTGISKATIYRRWKDKSSIIMDMFVEQSQKIFIHESDNLYEDLYHFLVKIKDIYKTKLGSAVIEILISHQQIEARETFMTDYFNSNRRTLKKIISKHIKDEEQDLFIDLIFSPIYFNILIKPDSLDENYIEKMLNRIIEAYDPETKE</sequence>
<dbReference type="Gene3D" id="1.10.10.60">
    <property type="entry name" value="Homeodomain-like"/>
    <property type="match status" value="1"/>
</dbReference>
<evidence type="ECO:0000313" key="6">
    <source>
        <dbReference type="EMBL" id="TBW76081.1"/>
    </source>
</evidence>
<evidence type="ECO:0000256" key="1">
    <source>
        <dbReference type="ARBA" id="ARBA00023125"/>
    </source>
</evidence>
<dbReference type="EMBL" id="JABBMI010000091">
    <property type="protein sequence ID" value="NMK55303.1"/>
    <property type="molecule type" value="Genomic_DNA"/>
</dbReference>
<protein>
    <submittedName>
        <fullName evidence="6">TetR/AcrR family transcriptional regulator</fullName>
    </submittedName>
</protein>
<name>A0A7X9WET6_STACP</name>
<dbReference type="InterPro" id="IPR036271">
    <property type="entry name" value="Tet_transcr_reg_TetR-rel_C_sf"/>
</dbReference>
<dbReference type="GO" id="GO:0003677">
    <property type="term" value="F:DNA binding"/>
    <property type="evidence" value="ECO:0007669"/>
    <property type="project" value="UniProtKB-UniRule"/>
</dbReference>
<organism evidence="6 7">
    <name type="scientific">Staphylococcus capitis</name>
    <dbReference type="NCBI Taxonomy" id="29388"/>
    <lineage>
        <taxon>Bacteria</taxon>
        <taxon>Bacillati</taxon>
        <taxon>Bacillota</taxon>
        <taxon>Bacilli</taxon>
        <taxon>Bacillales</taxon>
        <taxon>Staphylococcaceae</taxon>
        <taxon>Staphylococcus</taxon>
    </lineage>
</organism>
<dbReference type="SUPFAM" id="SSF46689">
    <property type="entry name" value="Homeodomain-like"/>
    <property type="match status" value="1"/>
</dbReference>
<accession>A0A7X9WET6</accession>
<proteinExistence type="predicted"/>
<reference evidence="6 7" key="1">
    <citation type="journal article" date="2019" name="Sci. Transl. Med.">
        <title>Quorum sensing between bacterial species on the skin protects against epidermal injury in atopic dermatitis.</title>
        <authorList>
            <person name="Williams M.R."/>
        </authorList>
    </citation>
    <scope>NUCLEOTIDE SEQUENCE [LARGE SCALE GENOMIC DNA]</scope>
    <source>
        <strain evidence="6 7">H8</strain>
    </source>
</reference>
<dbReference type="Proteomes" id="UP000291949">
    <property type="component" value="Unassembled WGS sequence"/>
</dbReference>
<evidence type="ECO:0000313" key="8">
    <source>
        <dbReference type="Proteomes" id="UP000538955"/>
    </source>
</evidence>
<evidence type="ECO:0000259" key="3">
    <source>
        <dbReference type="PROSITE" id="PS50977"/>
    </source>
</evidence>
<keyword evidence="8" id="KW-1185">Reference proteome</keyword>
<dbReference type="Proteomes" id="UP000538955">
    <property type="component" value="Unassembled WGS sequence"/>
</dbReference>
<dbReference type="Gene3D" id="1.10.357.10">
    <property type="entry name" value="Tetracycline Repressor, domain 2"/>
    <property type="match status" value="1"/>
</dbReference>
<dbReference type="RefSeq" id="WP_030061518.1">
    <property type="nucleotide sequence ID" value="NZ_AP014956.1"/>
</dbReference>
<evidence type="ECO:0000313" key="5">
    <source>
        <dbReference type="EMBL" id="NMK98632.1"/>
    </source>
</evidence>
<dbReference type="PROSITE" id="PS50977">
    <property type="entry name" value="HTH_TETR_2"/>
    <property type="match status" value="1"/>
</dbReference>
<gene>
    <name evidence="6" type="ORF">EQ811_09550</name>
    <name evidence="5" type="ORF">HHM13_11245</name>
    <name evidence="4" type="ORF">HHM24_11325</name>
</gene>
<feature type="domain" description="HTH tetR-type" evidence="3">
    <location>
        <begin position="8"/>
        <end position="68"/>
    </location>
</feature>
<dbReference type="AlphaFoldDB" id="A0A7X9WET6"/>
<dbReference type="InterPro" id="IPR009057">
    <property type="entry name" value="Homeodomain-like_sf"/>
</dbReference>
<evidence type="ECO:0000256" key="2">
    <source>
        <dbReference type="PROSITE-ProRule" id="PRU00335"/>
    </source>
</evidence>
<dbReference type="Proteomes" id="UP000550736">
    <property type="component" value="Unassembled WGS sequence"/>
</dbReference>
<dbReference type="InterPro" id="IPR001647">
    <property type="entry name" value="HTH_TetR"/>
</dbReference>
<feature type="DNA-binding region" description="H-T-H motif" evidence="2">
    <location>
        <begin position="31"/>
        <end position="50"/>
    </location>
</feature>
<dbReference type="EMBL" id="SCHC01000003">
    <property type="protein sequence ID" value="TBW76081.1"/>
    <property type="molecule type" value="Genomic_DNA"/>
</dbReference>
<reference evidence="8 9" key="2">
    <citation type="submission" date="2020-04" db="EMBL/GenBank/DDBJ databases">
        <title>The Epidemiology and Molecular Characteristics of Linezolid-Resistant Staphylococcus capitis in Huashan Hospital, Shanghai.</title>
        <authorList>
            <person name="Ding L."/>
            <person name="Li P."/>
            <person name="Yang Y."/>
            <person name="Lin D."/>
            <person name="Xu X."/>
        </authorList>
    </citation>
    <scope>NUCLEOTIDE SEQUENCE [LARGE SCALE GENOMIC DNA]</scope>
    <source>
        <strain evidence="5 9">12-86</strain>
        <strain evidence="4 8">17-84</strain>
    </source>
</reference>
<dbReference type="EMBL" id="JABBLX010000055">
    <property type="protein sequence ID" value="NMK98632.1"/>
    <property type="molecule type" value="Genomic_DNA"/>
</dbReference>
<evidence type="ECO:0000313" key="9">
    <source>
        <dbReference type="Proteomes" id="UP000550736"/>
    </source>
</evidence>
<evidence type="ECO:0000313" key="7">
    <source>
        <dbReference type="Proteomes" id="UP000291949"/>
    </source>
</evidence>